<feature type="compositionally biased region" description="Basic residues" evidence="1">
    <location>
        <begin position="176"/>
        <end position="191"/>
    </location>
</feature>
<feature type="region of interest" description="Disordered" evidence="1">
    <location>
        <begin position="231"/>
        <end position="269"/>
    </location>
</feature>
<feature type="compositionally biased region" description="Basic and acidic residues" evidence="1">
    <location>
        <begin position="325"/>
        <end position="334"/>
    </location>
</feature>
<evidence type="ECO:0000313" key="3">
    <source>
        <dbReference type="WBParaSite" id="maker-unitig_28271-snap-gene-0.3-mRNA-1"/>
    </source>
</evidence>
<proteinExistence type="predicted"/>
<sequence>SCPPSLAYLYTADVRLLLSPNQDLVGPTCWTPPTIFNCPGFGWPARSELAQRLHLRSFAGLAVLADKCSQCGQTAGLAACVQIRGQQSARAMLESAGHCLAGLPAGSAWPAWPGSACGRPPPSRGRFQPIDCGRSIVELPARLAGREYRRTSLPPAIPPAPSIACCCGNSRWRSPRGGKIRLQRRQRRQHRQSGVEVGAAASSSALVSLEKCPELNLLLPMRSAATQAKLLSATSPPHRRRQKPQQPSVRCRHLSDSRSDNASPSALPVTVPVQSQCPVQSSAAAIQHLATLTCRKLPTEESAADRVITDRHVAVGNHGRTDSVELRFELEPGRRRQPPACRPFKRQSQRQRKSLSMSSAAPRRPEDEQRQASHPSTPPRKAWKPLPTHTDADDSFLRRRQQTLSPLISGDFVLQFLQFQSHRGVCEAEQAVLKRRLTKAATSYSGLSDEVHAADSPPSVYGVTEVELGSNRLCSGVLRQRGDATRRRRTAALRPYRGKPLNLLRPWPERASPNFLGEIGESHV</sequence>
<keyword evidence="2" id="KW-1185">Reference proteome</keyword>
<accession>A0A1I8FCX6</accession>
<reference evidence="3" key="1">
    <citation type="submission" date="2016-11" db="UniProtKB">
        <authorList>
            <consortium name="WormBaseParasite"/>
        </authorList>
    </citation>
    <scope>IDENTIFICATION</scope>
</reference>
<dbReference type="WBParaSite" id="maker-unitig_28271-snap-gene-0.3-mRNA-1">
    <property type="protein sequence ID" value="maker-unitig_28271-snap-gene-0.3-mRNA-1"/>
    <property type="gene ID" value="maker-unitig_28271-snap-gene-0.3"/>
</dbReference>
<protein>
    <submittedName>
        <fullName evidence="3">Protein kinase domain-containing protein</fullName>
    </submittedName>
</protein>
<dbReference type="AlphaFoldDB" id="A0A1I8FCX6"/>
<organism evidence="2 3">
    <name type="scientific">Macrostomum lignano</name>
    <dbReference type="NCBI Taxonomy" id="282301"/>
    <lineage>
        <taxon>Eukaryota</taxon>
        <taxon>Metazoa</taxon>
        <taxon>Spiralia</taxon>
        <taxon>Lophotrochozoa</taxon>
        <taxon>Platyhelminthes</taxon>
        <taxon>Rhabditophora</taxon>
        <taxon>Macrostomorpha</taxon>
        <taxon>Macrostomida</taxon>
        <taxon>Macrostomidae</taxon>
        <taxon>Macrostomum</taxon>
    </lineage>
</organism>
<feature type="region of interest" description="Disordered" evidence="1">
    <location>
        <begin position="325"/>
        <end position="392"/>
    </location>
</feature>
<dbReference type="Proteomes" id="UP000095280">
    <property type="component" value="Unplaced"/>
</dbReference>
<name>A0A1I8FCX6_9PLAT</name>
<feature type="region of interest" description="Disordered" evidence="1">
    <location>
        <begin position="176"/>
        <end position="200"/>
    </location>
</feature>
<evidence type="ECO:0000256" key="1">
    <source>
        <dbReference type="SAM" id="MobiDB-lite"/>
    </source>
</evidence>
<evidence type="ECO:0000313" key="2">
    <source>
        <dbReference type="Proteomes" id="UP000095280"/>
    </source>
</evidence>
<feature type="compositionally biased region" description="Basic residues" evidence="1">
    <location>
        <begin position="343"/>
        <end position="353"/>
    </location>
</feature>